<keyword evidence="2" id="KW-1185">Reference proteome</keyword>
<reference evidence="1" key="1">
    <citation type="submission" date="2023-11" db="EMBL/GenBank/DDBJ databases">
        <authorList>
            <person name="Poullet M."/>
        </authorList>
    </citation>
    <scope>NUCLEOTIDE SEQUENCE</scope>
    <source>
        <strain evidence="1">E1834</strain>
    </source>
</reference>
<evidence type="ECO:0000313" key="1">
    <source>
        <dbReference type="EMBL" id="CAK5095729.1"/>
    </source>
</evidence>
<proteinExistence type="predicted"/>
<protein>
    <submittedName>
        <fullName evidence="1">Uncharacterized protein</fullName>
    </submittedName>
</protein>
<name>A0ACB1AQB7_MELEN</name>
<dbReference type="EMBL" id="CAVMJV010000098">
    <property type="protein sequence ID" value="CAK5095729.1"/>
    <property type="molecule type" value="Genomic_DNA"/>
</dbReference>
<sequence>MRFRPEFFPQLEHIKFDIIENPTTNYHTVLGQIVEFPALRSISLGVYTRAKKLIRRAEYLNFMRRLYEKGKLEHLKVNLLLTTEMAIGVFQHCPKIRSLYFYKSSNPNNINEEEDYFRAIEFIERFEQLKLNKIPPVSASKKVVMLANLFKGTKLEKGNEWIKCKENIRGSHVLKELFVNEFKEYENNNTRK</sequence>
<accession>A0ACB1AQB7</accession>
<evidence type="ECO:0000313" key="2">
    <source>
        <dbReference type="Proteomes" id="UP001497535"/>
    </source>
</evidence>
<comment type="caution">
    <text evidence="1">The sequence shown here is derived from an EMBL/GenBank/DDBJ whole genome shotgun (WGS) entry which is preliminary data.</text>
</comment>
<dbReference type="Proteomes" id="UP001497535">
    <property type="component" value="Unassembled WGS sequence"/>
</dbReference>
<gene>
    <name evidence="1" type="ORF">MENTE1834_LOCUS40975</name>
</gene>
<organism evidence="1 2">
    <name type="scientific">Meloidogyne enterolobii</name>
    <name type="common">Root-knot nematode worm</name>
    <name type="synonym">Meloidogyne mayaguensis</name>
    <dbReference type="NCBI Taxonomy" id="390850"/>
    <lineage>
        <taxon>Eukaryota</taxon>
        <taxon>Metazoa</taxon>
        <taxon>Ecdysozoa</taxon>
        <taxon>Nematoda</taxon>
        <taxon>Chromadorea</taxon>
        <taxon>Rhabditida</taxon>
        <taxon>Tylenchina</taxon>
        <taxon>Tylenchomorpha</taxon>
        <taxon>Tylenchoidea</taxon>
        <taxon>Meloidogynidae</taxon>
        <taxon>Meloidogyninae</taxon>
        <taxon>Meloidogyne</taxon>
    </lineage>
</organism>